<evidence type="ECO:0000256" key="2">
    <source>
        <dbReference type="ARBA" id="ARBA00009400"/>
    </source>
</evidence>
<dbReference type="FunFam" id="3.90.1170.20:FF:000001">
    <property type="entry name" value="Nicotinate-nucleotide diphosphorylase (Carboxylating)"/>
    <property type="match status" value="1"/>
</dbReference>
<dbReference type="Gene3D" id="3.90.1170.20">
    <property type="entry name" value="Quinolinate phosphoribosyl transferase, N-terminal domain"/>
    <property type="match status" value="1"/>
</dbReference>
<accession>A0A1D6EUR3</accession>
<keyword evidence="5" id="KW-0328">Glycosyltransferase</keyword>
<evidence type="ECO:0000313" key="8">
    <source>
        <dbReference type="EMBL" id="ONM23395.1"/>
    </source>
</evidence>
<dbReference type="PaxDb" id="4577-GRMZM5G887647_P01"/>
<evidence type="ECO:0000259" key="7">
    <source>
        <dbReference type="Pfam" id="PF02749"/>
    </source>
</evidence>
<reference evidence="8" key="1">
    <citation type="submission" date="2015-12" db="EMBL/GenBank/DDBJ databases">
        <title>Update maize B73 reference genome by single molecule sequencing technologies.</title>
        <authorList>
            <consortium name="Maize Genome Sequencing Project"/>
            <person name="Ware D."/>
        </authorList>
    </citation>
    <scope>NUCLEOTIDE SEQUENCE [LARGE SCALE GENOMIC DNA]</scope>
    <source>
        <tissue evidence="8">Seedling</tissue>
    </source>
</reference>
<dbReference type="AlphaFoldDB" id="A0A1D6EUR3"/>
<dbReference type="InParanoid" id="A0A1D6EUR3"/>
<evidence type="ECO:0000256" key="4">
    <source>
        <dbReference type="ARBA" id="ARBA00022642"/>
    </source>
</evidence>
<dbReference type="InterPro" id="IPR037128">
    <property type="entry name" value="Quinolinate_PRibosylTase_N_sf"/>
</dbReference>
<dbReference type="STRING" id="4577.A0A1D6EUR3"/>
<dbReference type="GO" id="GO:0004514">
    <property type="term" value="F:nicotinate-nucleotide diphosphorylase (carboxylating) activity"/>
    <property type="evidence" value="ECO:0007669"/>
    <property type="project" value="UniProtKB-EC"/>
</dbReference>
<proteinExistence type="inferred from homology"/>
<dbReference type="EC" id="2.4.2.19" evidence="3"/>
<dbReference type="ExpressionAtlas" id="A0A1D6EUR3">
    <property type="expression patterns" value="baseline and differential"/>
</dbReference>
<dbReference type="InterPro" id="IPR027277">
    <property type="entry name" value="NadC/ModD"/>
</dbReference>
<dbReference type="PANTHER" id="PTHR32179:SF3">
    <property type="entry name" value="NICOTINATE-NUCLEOTIDE PYROPHOSPHORYLASE [CARBOXYLATING]"/>
    <property type="match status" value="1"/>
</dbReference>
<dbReference type="Pfam" id="PF02749">
    <property type="entry name" value="QRPTase_N"/>
    <property type="match status" value="1"/>
</dbReference>
<dbReference type="SMR" id="A0A1D6EUR3"/>
<dbReference type="InterPro" id="IPR022412">
    <property type="entry name" value="Quinolinate_PRibosylTrfase_N"/>
</dbReference>
<dbReference type="SUPFAM" id="SSF54675">
    <property type="entry name" value="Nicotinate/Quinolinate PRTase N-terminal domain-like"/>
    <property type="match status" value="1"/>
</dbReference>
<evidence type="ECO:0000256" key="6">
    <source>
        <dbReference type="ARBA" id="ARBA00022679"/>
    </source>
</evidence>
<keyword evidence="4" id="KW-0662">Pyridine nucleotide biosynthesis</keyword>
<comment type="similarity">
    <text evidence="2">Belongs to the NadC/ModD family.</text>
</comment>
<evidence type="ECO:0000256" key="3">
    <source>
        <dbReference type="ARBA" id="ARBA00011944"/>
    </source>
</evidence>
<evidence type="ECO:0000256" key="5">
    <source>
        <dbReference type="ARBA" id="ARBA00022676"/>
    </source>
</evidence>
<keyword evidence="6" id="KW-0808">Transferase</keyword>
<feature type="domain" description="Quinolinate phosphoribosyl transferase N-terminal" evidence="7">
    <location>
        <begin position="91"/>
        <end position="176"/>
    </location>
</feature>
<name>A0A1D6EUR3_MAIZE</name>
<dbReference type="GO" id="GO:0019363">
    <property type="term" value="P:pyridine nucleotide biosynthetic process"/>
    <property type="evidence" value="ECO:0007669"/>
    <property type="project" value="UniProtKB-KW"/>
</dbReference>
<evidence type="ECO:0000256" key="1">
    <source>
        <dbReference type="ARBA" id="ARBA00004893"/>
    </source>
</evidence>
<dbReference type="EMBL" id="CM007648">
    <property type="protein sequence ID" value="ONM23395.1"/>
    <property type="molecule type" value="Genomic_DNA"/>
</dbReference>
<organism evidence="8">
    <name type="scientific">Zea mays</name>
    <name type="common">Maize</name>
    <dbReference type="NCBI Taxonomy" id="4577"/>
    <lineage>
        <taxon>Eukaryota</taxon>
        <taxon>Viridiplantae</taxon>
        <taxon>Streptophyta</taxon>
        <taxon>Embryophyta</taxon>
        <taxon>Tracheophyta</taxon>
        <taxon>Spermatophyta</taxon>
        <taxon>Magnoliopsida</taxon>
        <taxon>Liliopsida</taxon>
        <taxon>Poales</taxon>
        <taxon>Poaceae</taxon>
        <taxon>PACMAD clade</taxon>
        <taxon>Panicoideae</taxon>
        <taxon>Andropogonodae</taxon>
        <taxon>Andropogoneae</taxon>
        <taxon>Tripsacinae</taxon>
        <taxon>Zea</taxon>
    </lineage>
</organism>
<gene>
    <name evidence="8" type="ORF">ZEAMMB73_Zm00001d006311</name>
</gene>
<sequence>MPAIPTAPAPCPVRFLLARRHSLHISYPSPCSNHQRLPPRLLRLPARPRAAPMSAEARAPASPVAPPAHPTYDLRAVIALALAEDAGDRGDVSCLATIPSDVEAEATFIAKADGVIAGISLADMIFNQVDPSLKVEWFESDGNFVHKGLQFGRVYGCARSIIVAERVVLNFMQRMSGIATLTKVISALIYMIKLLL</sequence>
<dbReference type="PANTHER" id="PTHR32179">
    <property type="entry name" value="NICOTINATE-NUCLEOTIDE PYROPHOSPHORYLASE [CARBOXYLATING]"/>
    <property type="match status" value="1"/>
</dbReference>
<protein>
    <recommendedName>
        <fullName evidence="3">nicotinate-nucleotide diphosphorylase (carboxylating)</fullName>
        <ecNumber evidence="3">2.4.2.19</ecNumber>
    </recommendedName>
</protein>
<comment type="pathway">
    <text evidence="1">Cofactor biosynthesis; NAD(+) biosynthesis; nicotinate D-ribonucleotide from quinolinate: step 1/1.</text>
</comment>
<dbReference type="eggNOG" id="KOG3008">
    <property type="taxonomic scope" value="Eukaryota"/>
</dbReference>